<keyword evidence="1" id="KW-0175">Coiled coil</keyword>
<accession>A0A378L3M5</accession>
<feature type="coiled-coil region" evidence="1">
    <location>
        <begin position="207"/>
        <end position="241"/>
    </location>
</feature>
<keyword evidence="4" id="KW-1185">Reference proteome</keyword>
<dbReference type="RefSeq" id="WP_058478246.1">
    <property type="nucleotide sequence ID" value="NZ_CAAAIO010000015.1"/>
</dbReference>
<reference evidence="2 4" key="1">
    <citation type="submission" date="2015-11" db="EMBL/GenBank/DDBJ databases">
        <title>Genomic analysis of 38 Legionella species identifies large and diverse effector repertoires.</title>
        <authorList>
            <person name="Burstein D."/>
            <person name="Amaro F."/>
            <person name="Zusman T."/>
            <person name="Lifshitz Z."/>
            <person name="Cohen O."/>
            <person name="Gilbert J.A."/>
            <person name="Pupko T."/>
            <person name="Shuman H.A."/>
            <person name="Segal G."/>
        </authorList>
    </citation>
    <scope>NUCLEOTIDE SEQUENCE [LARGE SCALE GENOMIC DNA]</scope>
    <source>
        <strain evidence="2 4">SC-18-C9</strain>
    </source>
</reference>
<dbReference type="Proteomes" id="UP000255110">
    <property type="component" value="Unassembled WGS sequence"/>
</dbReference>
<evidence type="ECO:0000256" key="1">
    <source>
        <dbReference type="SAM" id="Coils"/>
    </source>
</evidence>
<dbReference type="STRING" id="460.Lstg_2720"/>
<evidence type="ECO:0000313" key="2">
    <source>
        <dbReference type="EMBL" id="KTD72019.1"/>
    </source>
</evidence>
<reference evidence="3 5" key="2">
    <citation type="submission" date="2018-06" db="EMBL/GenBank/DDBJ databases">
        <authorList>
            <consortium name="Pathogen Informatics"/>
            <person name="Doyle S."/>
        </authorList>
    </citation>
    <scope>NUCLEOTIDE SEQUENCE [LARGE SCALE GENOMIC DNA]</scope>
    <source>
        <strain evidence="3 5">NCTC11991</strain>
    </source>
</reference>
<evidence type="ECO:0000313" key="3">
    <source>
        <dbReference type="EMBL" id="STY21685.1"/>
    </source>
</evidence>
<dbReference type="AlphaFoldDB" id="A0A378L3M5"/>
<gene>
    <name evidence="2" type="ORF">Lstg_2720</name>
    <name evidence="3" type="ORF">NCTC11991_00253</name>
</gene>
<protein>
    <submittedName>
        <fullName evidence="3">Uncharacterized protein</fullName>
    </submittedName>
</protein>
<evidence type="ECO:0000313" key="5">
    <source>
        <dbReference type="Proteomes" id="UP000255110"/>
    </source>
</evidence>
<dbReference type="Proteomes" id="UP000054820">
    <property type="component" value="Unassembled WGS sequence"/>
</dbReference>
<dbReference type="EMBL" id="UGOY01000001">
    <property type="protein sequence ID" value="STY21685.1"/>
    <property type="molecule type" value="Genomic_DNA"/>
</dbReference>
<sequence>MTRLEELLYSLTAVIIRYHDSQPKVNKLVAEMDEEQSKEKYLTCAKEIIQNPVVHFKIRLSNLIKQCTDSGRRPFLYYILHEVTSLKALLDKTSSLEATKLEEYKNQIAQLFIDLKLILDTPKSKKYKVTYSKSEDTPAVPIALIGLKSEGFFEDGLCNSGDILKEGVFKRFGITTYSSNDDLKAIAEQICMEHQLTRLVPELFAQIAEYKKTNSEQEEKLNSLSTQHQEKQKKVESASSKQMLTLYLLYIQYKRTLAREEKQKIIIDKQQQIISELQQKISELTQQVEKKPSNYRFYSPSF</sequence>
<evidence type="ECO:0000313" key="4">
    <source>
        <dbReference type="Proteomes" id="UP000054820"/>
    </source>
</evidence>
<organism evidence="3 5">
    <name type="scientific">Legionella steigerwaltii</name>
    <dbReference type="NCBI Taxonomy" id="460"/>
    <lineage>
        <taxon>Bacteria</taxon>
        <taxon>Pseudomonadati</taxon>
        <taxon>Pseudomonadota</taxon>
        <taxon>Gammaproteobacteria</taxon>
        <taxon>Legionellales</taxon>
        <taxon>Legionellaceae</taxon>
        <taxon>Legionella</taxon>
    </lineage>
</organism>
<dbReference type="OrthoDB" id="5652097at2"/>
<proteinExistence type="predicted"/>
<name>A0A378L3M5_9GAMM</name>
<dbReference type="EMBL" id="LNYZ01000027">
    <property type="protein sequence ID" value="KTD72019.1"/>
    <property type="molecule type" value="Genomic_DNA"/>
</dbReference>